<feature type="region of interest" description="Disordered" evidence="6">
    <location>
        <begin position="873"/>
        <end position="912"/>
    </location>
</feature>
<dbReference type="Proteomes" id="UP000327013">
    <property type="component" value="Chromosome 4"/>
</dbReference>
<evidence type="ECO:0000256" key="3">
    <source>
        <dbReference type="ARBA" id="ARBA00023015"/>
    </source>
</evidence>
<dbReference type="GO" id="GO:0030015">
    <property type="term" value="C:CCR4-NOT core complex"/>
    <property type="evidence" value="ECO:0007669"/>
    <property type="project" value="InterPro"/>
</dbReference>
<evidence type="ECO:0000256" key="1">
    <source>
        <dbReference type="ARBA" id="ARBA00004123"/>
    </source>
</evidence>
<dbReference type="Gene3D" id="1.25.40.790">
    <property type="match status" value="1"/>
</dbReference>
<feature type="domain" description="CCR4-NOT transcription complex subunit 1 TTP binding" evidence="10">
    <location>
        <begin position="656"/>
        <end position="832"/>
    </location>
</feature>
<feature type="compositionally biased region" description="Polar residues" evidence="6">
    <location>
        <begin position="873"/>
        <end position="886"/>
    </location>
</feature>
<evidence type="ECO:0000256" key="2">
    <source>
        <dbReference type="ARBA" id="ARBA00022491"/>
    </source>
</evidence>
<protein>
    <recommendedName>
        <fullName evidence="15">CCR4-NOT transcription complex subunit 1-like</fullName>
    </recommendedName>
</protein>
<dbReference type="Pfam" id="PF16415">
    <property type="entry name" value="CNOT1_CAF1_bind"/>
    <property type="match status" value="1"/>
</dbReference>
<dbReference type="PANTHER" id="PTHR13162:SF8">
    <property type="entry name" value="CCR4-NOT TRANSCRIPTION COMPLEX SUBUNIT 1"/>
    <property type="match status" value="1"/>
</dbReference>
<feature type="domain" description="CCR4-Not complex component Not1 C-terminal" evidence="7">
    <location>
        <begin position="2084"/>
        <end position="2436"/>
    </location>
</feature>
<dbReference type="EMBL" id="CM017324">
    <property type="protein sequence ID" value="KAE8038656.1"/>
    <property type="molecule type" value="Genomic_DNA"/>
</dbReference>
<evidence type="ECO:0000259" key="7">
    <source>
        <dbReference type="Pfam" id="PF04054"/>
    </source>
</evidence>
<dbReference type="GO" id="GO:0000289">
    <property type="term" value="P:nuclear-transcribed mRNA poly(A) tail shortening"/>
    <property type="evidence" value="ECO:0007669"/>
    <property type="project" value="UniProtKB-ARBA"/>
</dbReference>
<dbReference type="OrthoDB" id="1933107at2759"/>
<evidence type="ECO:0000313" key="14">
    <source>
        <dbReference type="Proteomes" id="UP000327013"/>
    </source>
</evidence>
<dbReference type="Pfam" id="PF12842">
    <property type="entry name" value="DUF3819"/>
    <property type="match status" value="1"/>
</dbReference>
<evidence type="ECO:0000256" key="4">
    <source>
        <dbReference type="ARBA" id="ARBA00023163"/>
    </source>
</evidence>
<feature type="compositionally biased region" description="Basic and acidic residues" evidence="6">
    <location>
        <begin position="1765"/>
        <end position="1787"/>
    </location>
</feature>
<keyword evidence="2" id="KW-0678">Repressor</keyword>
<dbReference type="GO" id="GO:0017148">
    <property type="term" value="P:negative regulation of translation"/>
    <property type="evidence" value="ECO:0007669"/>
    <property type="project" value="InterPro"/>
</dbReference>
<dbReference type="Pfam" id="PF16417">
    <property type="entry name" value="CNOT1_TTP_bind"/>
    <property type="match status" value="1"/>
</dbReference>
<dbReference type="InterPro" id="IPR032191">
    <property type="entry name" value="CNOT1_CAF1_bind"/>
</dbReference>
<evidence type="ECO:0000256" key="5">
    <source>
        <dbReference type="ARBA" id="ARBA00023242"/>
    </source>
</evidence>
<feature type="domain" description="CCR4-NOT transcription complex subunit 1-like NOT1 connector" evidence="12">
    <location>
        <begin position="1804"/>
        <end position="1899"/>
    </location>
</feature>
<dbReference type="InterPro" id="IPR038535">
    <property type="entry name" value="CNOT1_TTP_bind_sf"/>
</dbReference>
<dbReference type="CDD" id="cd20710">
    <property type="entry name" value="NOT1_connector"/>
    <property type="match status" value="1"/>
</dbReference>
<dbReference type="GO" id="GO:0060090">
    <property type="term" value="F:molecular adaptor activity"/>
    <property type="evidence" value="ECO:0007669"/>
    <property type="project" value="TreeGrafter"/>
</dbReference>
<dbReference type="InterPro" id="IPR032193">
    <property type="entry name" value="CNOT1_TTP_bind"/>
</dbReference>
<dbReference type="InterPro" id="IPR040398">
    <property type="entry name" value="Not1"/>
</dbReference>
<organism evidence="13 14">
    <name type="scientific">Carpinus fangiana</name>
    <dbReference type="NCBI Taxonomy" id="176857"/>
    <lineage>
        <taxon>Eukaryota</taxon>
        <taxon>Viridiplantae</taxon>
        <taxon>Streptophyta</taxon>
        <taxon>Embryophyta</taxon>
        <taxon>Tracheophyta</taxon>
        <taxon>Spermatophyta</taxon>
        <taxon>Magnoliopsida</taxon>
        <taxon>eudicotyledons</taxon>
        <taxon>Gunneridae</taxon>
        <taxon>Pentapetalae</taxon>
        <taxon>rosids</taxon>
        <taxon>fabids</taxon>
        <taxon>Fagales</taxon>
        <taxon>Betulaceae</taxon>
        <taxon>Carpinus</taxon>
    </lineage>
</organism>
<sequence length="2460" mass="272257">MLTLNPRIQSLATMLRFSSTSSNQIRFLFQILDESNADYVLRELRQFVEYGVEGSIMLLQACIDHLNSYGTDSKNMQLESVVASIFRYLLDQPNFSTVFFESLRNTEINEGTLENLSNALHLSVSEKIAIGLALSDSENLEARMSGKSFCMAQIEELCANPVLLNSSERIQNIVMFLQRSEALSKHLDSFMQMLSFVQSNDVAPFVLMPLLSDELREANFLRNMDLFHDCGEDFDSILAEMEKEMSMGDIMKELGYGCTVNASQCKEILSLFLPLTEITVSKILGTIARTQAGLEDNQSMFSTFSLALGCSTLFDLQSLDSWNIDVVIDTIKQLAPGTNWIRVVENMDHEGFYFPNQEAFSFFMTAYKRACQEPFPLHAICGSVWKNTEGQLSFLKYAVSAPPEIFTFAHSARQLADIDAVHGHKLQLGHANHAWLCLDLLDVLCQLAERGHATSVRLIVEYPIKHCPEVLLLGMAHVNTAYNLLQYEVTFSVFPDIVKNAMNSGMILNLWHVNPNLVLRGFIDALNSDPDSMTRILEICQELKIISAVLDVVPSSYAIRLAALASRKELVDLEKWLSYNLNTYKDIFFEECLNFLKEIQFGGSQDFSTNTFHHSGAVLNLYVETSSTFLKVLKAHTGLISSSQLSEEMEKLHVTTMDSNPMLQNGGATDSSTSDGYADDIEAEANSYFHQMFSGQLTIEAMVQMLARFKESSVKREQLIFECMIANLFEEYRFFPKYPERQLRIAAVLFGSVIKHQLVTHLTLGIALRGVLDALRKPADSKMFVFGTMALEQFVDRLIEWPQYCNHILQISHLRGTHSDIVAFIEQALARISSGHSDTDGGSSHASVVNHHGSAQATSGNMELNSSSIIQPGQQLSTPLQLQQRNESLEDRHKAAAASSNDGKPLLSSVGQPSAVHLGDNSSIQKLQNAVSAPPMLSSSSGFVRPSRAVTSTRFGSALNIETLVAAAEKRDTAIEAPASEIQDKISFIINNISVANIEAKAKEFTEIFKEQYYPWFAQYMVMKRASIEPNFHDLYLKFLDKVNAKALNKEIVQATYENCKVLLGSELIKSSSEERSLLKNLGSWLGKLTIGRNQVLRGREIDPKSLIIEAYEKGLMIAVIPFTSKVLEPCQNSLAYQPPNPWTMGILGLLAEIYSMPNLKMNLKFDIEVDIQLFHLNQVELPLEVASTPNSGGHTHLLSQYASALHLPSGSLMEDEKLSALGLADQLPSAQGLLQATPSQSPFSLTQLPAPIPNIGTHVIINQKLSTLGLHLHFQRVVPIAMDRAIKEIVSGIVQRSVSIATQTTKELVLKDYAMELDETRIFNAAHLMVASLAGSLAHVTCKEPLRGSISSQLRNSLQGLNIASELLEQAVQLVTNDNLDLGCAVIEQAATDKVSCNTFNFYAHLCFTFEDFVRLPWQNQSSQSSHAMASGPASSGGMGLTGAYGSASGQLNPGYSSTSGSTGFEAVSRPQDESMESNSAMHHSASSIHIGVADGVAQLSSENDSATGSFPPTSSASELHSLDSLDVAKESGASSQLLPSPVATERLGSSISEPSLTTRDALDKYQIVAQKLEALLNNDGKEADIQGVIAEVPEIILRCISRDEAALAVAQKVFKGLYENGSNIIHVGAHLAILTAIRDVCKLVVKELTSWVIYSDEERKFNKDITVGLIRSELLNLAEYNVQMAKLIDGGRNKAATEFAISLLQTLVIEESRVISELHNLVDALAKVAAKPGSPESLQQLVEVVKNPAASVAALSGVNVGKEDKARQLKDKKPPGHSTTSREEYNNVESVGPDPAGFGEQVIYSDEERKFNKDITVGLIRSELLNLAEYNVQMAKLIDGGRNKAATEFAISLLQTLVIEESRVISELHNLVDALAKVAAKPGSPESLQQLVEVVKNPAASVVALSGVNVGKEDKARQLKDKKVNGASREEYNNVESVGPDPAGFGEQVSRLFAEWYRICELPGANDAACTHYILQLHQNGLLKGDDMTDRFFRHLTELSVAHCLSSEVQSPQQVQNMSFLAVDIYGKLVFSILKNDGSYFINGIRQILAVTVRFIQKDAEEKKTSFNPRPYFRLFINWLLDLSSLDPVIDGANIQILAAFANAFHALQPLKVPTFSRYSFLILSAADSENQVVFRYLKMIRLLNPISFFQLDHGQVHFLYKGTLRVLLVLLHDFPEFLCDYHFTFCDVIPPSCIQMRNIILSAFPRNMRLPDPSTPNLKIDLLAEIRQSPRILSDVETALKAKQIKADLDEYLKTRQPACFVTELKQKLLLPPSDAASAGTRYNVPLINALVLYVGMQQLQSKTPHAQSPTNTVPLAMFFVGAALDIFQALIADLDTEGRYLFLNAVANQLRYPNTHTHYFSFILLYLFAESNQEIIQEQITRVLLERLIVNRPHPWGLLITFIELIKNPRYNFWNQTFIRCAPEIEKLFESVSRSCGGPKSVDESMVSGWVSDNAH</sequence>
<dbReference type="Pfam" id="PF16418">
    <property type="entry name" value="CNOT1_HEAT"/>
    <property type="match status" value="1"/>
</dbReference>
<dbReference type="Gene3D" id="1.25.40.180">
    <property type="match status" value="1"/>
</dbReference>
<evidence type="ECO:0000313" key="13">
    <source>
        <dbReference type="EMBL" id="KAE8038656.1"/>
    </source>
</evidence>
<dbReference type="InterPro" id="IPR055454">
    <property type="entry name" value="CNOT1-like_NOT1_connector"/>
</dbReference>
<dbReference type="InterPro" id="IPR032194">
    <property type="entry name" value="CNOT1_HEAT"/>
</dbReference>
<gene>
    <name evidence="13" type="ORF">FH972_011137</name>
</gene>
<dbReference type="Pfam" id="PF25097">
    <property type="entry name" value="ARM_Cnot1"/>
    <property type="match status" value="2"/>
</dbReference>
<keyword evidence="4" id="KW-0804">Transcription</keyword>
<dbReference type="FunFam" id="1.25.40.180:FF:000012">
    <property type="entry name" value="Ccr4-Not transcription complex subunit"/>
    <property type="match status" value="1"/>
</dbReference>
<evidence type="ECO:0000259" key="12">
    <source>
        <dbReference type="Pfam" id="PF25097"/>
    </source>
</evidence>
<dbReference type="FunFam" id="1.25.40.840:FF:000003">
    <property type="entry name" value="Transcription regulator"/>
    <property type="match status" value="1"/>
</dbReference>
<dbReference type="GO" id="GO:0000932">
    <property type="term" value="C:P-body"/>
    <property type="evidence" value="ECO:0007669"/>
    <property type="project" value="TreeGrafter"/>
</dbReference>
<evidence type="ECO:0000259" key="11">
    <source>
        <dbReference type="Pfam" id="PF16418"/>
    </source>
</evidence>
<feature type="compositionally biased region" description="Low complexity" evidence="6">
    <location>
        <begin position="835"/>
        <end position="847"/>
    </location>
</feature>
<feature type="region of interest" description="Disordered" evidence="6">
    <location>
        <begin position="1765"/>
        <end position="1793"/>
    </location>
</feature>
<name>A0A660KXE5_9ROSI</name>
<feature type="region of interest" description="Disordered" evidence="6">
    <location>
        <begin position="1453"/>
        <end position="1486"/>
    </location>
</feature>
<keyword evidence="14" id="KW-1185">Reference proteome</keyword>
<feature type="region of interest" description="Disordered" evidence="6">
    <location>
        <begin position="835"/>
        <end position="860"/>
    </location>
</feature>
<feature type="domain" description="CCR4-NOT transcription complex subunit 1 HEAT repeat" evidence="11">
    <location>
        <begin position="492"/>
        <end position="634"/>
    </location>
</feature>
<dbReference type="Gene3D" id="1.25.40.840">
    <property type="entry name" value="CCR4-NOT transcription complex subunit 1 TTP binding domain"/>
    <property type="match status" value="1"/>
</dbReference>
<keyword evidence="3" id="KW-0805">Transcription regulation</keyword>
<dbReference type="Gene3D" id="1.25.40.800">
    <property type="match status" value="1"/>
</dbReference>
<reference evidence="13 14" key="1">
    <citation type="submission" date="2019-06" db="EMBL/GenBank/DDBJ databases">
        <title>A chromosomal-level reference genome of Carpinus fangiana (Coryloideae, Betulaceae).</title>
        <authorList>
            <person name="Yang X."/>
            <person name="Wang Z."/>
            <person name="Zhang L."/>
            <person name="Hao G."/>
            <person name="Liu J."/>
            <person name="Yang Y."/>
        </authorList>
    </citation>
    <scope>NUCLEOTIDE SEQUENCE [LARGE SCALE GENOMIC DNA]</scope>
    <source>
        <strain evidence="13">Cfa_2016G</strain>
        <tissue evidence="13">Leaf</tissue>
    </source>
</reference>
<evidence type="ECO:0000256" key="6">
    <source>
        <dbReference type="SAM" id="MobiDB-lite"/>
    </source>
</evidence>
<feature type="domain" description="CCR4-NOT transcription complex subunit 1-like NOT1 connector" evidence="12">
    <location>
        <begin position="1574"/>
        <end position="1749"/>
    </location>
</feature>
<feature type="compositionally biased region" description="Polar residues" evidence="6">
    <location>
        <begin position="1453"/>
        <end position="1464"/>
    </location>
</feature>
<evidence type="ECO:0000259" key="9">
    <source>
        <dbReference type="Pfam" id="PF16415"/>
    </source>
</evidence>
<accession>A0A660KXE5</accession>
<evidence type="ECO:0000259" key="10">
    <source>
        <dbReference type="Pfam" id="PF16417"/>
    </source>
</evidence>
<proteinExistence type="predicted"/>
<dbReference type="InterPro" id="IPR024557">
    <property type="entry name" value="CNOT1_dom_4"/>
</dbReference>
<dbReference type="GO" id="GO:0005634">
    <property type="term" value="C:nucleus"/>
    <property type="evidence" value="ECO:0007669"/>
    <property type="project" value="UniProtKB-SubCell"/>
</dbReference>
<dbReference type="Pfam" id="PF04054">
    <property type="entry name" value="Not1"/>
    <property type="match status" value="1"/>
</dbReference>
<dbReference type="InterPro" id="IPR007196">
    <property type="entry name" value="CCR4-Not_Not1_C"/>
</dbReference>
<comment type="subcellular location">
    <subcellularLocation>
        <location evidence="1">Nucleus</location>
    </subcellularLocation>
</comment>
<feature type="domain" description="CCR4-NOT transcription complex subunit 1" evidence="8">
    <location>
        <begin position="1274"/>
        <end position="1396"/>
    </location>
</feature>
<feature type="domain" description="CCR4-NOT transcription complex subunit 1 CAF1-binding" evidence="9">
    <location>
        <begin position="975"/>
        <end position="1178"/>
    </location>
</feature>
<evidence type="ECO:0008006" key="15">
    <source>
        <dbReference type="Google" id="ProtNLM"/>
    </source>
</evidence>
<evidence type="ECO:0000259" key="8">
    <source>
        <dbReference type="Pfam" id="PF12842"/>
    </source>
</evidence>
<dbReference type="FunFam" id="1.25.40.800:FF:000001">
    <property type="entry name" value="CCR4-NOT transcription complex subunit 1"/>
    <property type="match status" value="1"/>
</dbReference>
<keyword evidence="5" id="KW-0539">Nucleus</keyword>
<dbReference type="PANTHER" id="PTHR13162">
    <property type="entry name" value="CCR4-NOT TRANSCRIPTION COMPLEX"/>
    <property type="match status" value="1"/>
</dbReference>